<evidence type="ECO:0000259" key="7">
    <source>
        <dbReference type="Pfam" id="PF05116"/>
    </source>
</evidence>
<organism evidence="8 9">
    <name type="scientific">Rubidibacter lacunae KORDI 51-2</name>
    <dbReference type="NCBI Taxonomy" id="582515"/>
    <lineage>
        <taxon>Bacteria</taxon>
        <taxon>Bacillati</taxon>
        <taxon>Cyanobacteriota</taxon>
        <taxon>Cyanophyceae</taxon>
        <taxon>Oscillatoriophycideae</taxon>
        <taxon>Chroococcales</taxon>
        <taxon>Aphanothecaceae</taxon>
        <taxon>Rubidibacter</taxon>
    </lineage>
</organism>
<dbReference type="Gene3D" id="3.90.1070.10">
    <property type="match status" value="1"/>
</dbReference>
<accession>U5D5A7</accession>
<dbReference type="GO" id="GO:0000287">
    <property type="term" value="F:magnesium ion binding"/>
    <property type="evidence" value="ECO:0007669"/>
    <property type="project" value="InterPro"/>
</dbReference>
<gene>
    <name evidence="8" type="ORF">KR51_00036500</name>
</gene>
<dbReference type="CDD" id="cd02605">
    <property type="entry name" value="HAD_SPP"/>
    <property type="match status" value="1"/>
</dbReference>
<dbReference type="UniPathway" id="UPA00371">
    <property type="reaction ID" value="UER00546"/>
</dbReference>
<dbReference type="NCBIfam" id="TIGR01485">
    <property type="entry name" value="SPP_plant-cyano"/>
    <property type="match status" value="1"/>
</dbReference>
<dbReference type="eggNOG" id="COG0561">
    <property type="taxonomic scope" value="Bacteria"/>
</dbReference>
<dbReference type="Proteomes" id="UP000016960">
    <property type="component" value="Unassembled WGS sequence"/>
</dbReference>
<dbReference type="InterPro" id="IPR006379">
    <property type="entry name" value="HAD-SF_hydro_IIB"/>
</dbReference>
<dbReference type="InterPro" id="IPR036412">
    <property type="entry name" value="HAD-like_sf"/>
</dbReference>
<evidence type="ECO:0000256" key="5">
    <source>
        <dbReference type="ARBA" id="ARBA00022801"/>
    </source>
</evidence>
<dbReference type="InterPro" id="IPR006380">
    <property type="entry name" value="SPP-like_dom"/>
</dbReference>
<name>U5D5A7_9CHRO</name>
<dbReference type="InterPro" id="IPR051518">
    <property type="entry name" value="Sucrose_Phosphatase"/>
</dbReference>
<evidence type="ECO:0000313" key="8">
    <source>
        <dbReference type="EMBL" id="ERN39868.1"/>
    </source>
</evidence>
<comment type="cofactor">
    <cofactor evidence="1">
        <name>Mg(2+)</name>
        <dbReference type="ChEBI" id="CHEBI:18420"/>
    </cofactor>
</comment>
<dbReference type="Pfam" id="PF05116">
    <property type="entry name" value="S6PP"/>
    <property type="match status" value="1"/>
</dbReference>
<keyword evidence="9" id="KW-1185">Reference proteome</keyword>
<dbReference type="InterPro" id="IPR023214">
    <property type="entry name" value="HAD_sf"/>
</dbReference>
<comment type="catalytic activity">
    <reaction evidence="6">
        <text>sucrose 6(F)-phosphate + H2O = sucrose + phosphate</text>
        <dbReference type="Rhea" id="RHEA:19289"/>
        <dbReference type="ChEBI" id="CHEBI:15377"/>
        <dbReference type="ChEBI" id="CHEBI:17992"/>
        <dbReference type="ChEBI" id="CHEBI:43474"/>
        <dbReference type="ChEBI" id="CHEBI:57723"/>
        <dbReference type="EC" id="3.1.3.24"/>
    </reaction>
</comment>
<keyword evidence="5 8" id="KW-0378">Hydrolase</keyword>
<feature type="domain" description="Sucrose phosphatase-like" evidence="7">
    <location>
        <begin position="4"/>
        <end position="251"/>
    </location>
</feature>
<evidence type="ECO:0000256" key="2">
    <source>
        <dbReference type="ARBA" id="ARBA00005070"/>
    </source>
</evidence>
<dbReference type="InterPro" id="IPR012847">
    <property type="entry name" value="Sucrose_phosphatase_pln/cyn"/>
</dbReference>
<dbReference type="EMBL" id="ASSJ01000085">
    <property type="protein sequence ID" value="ERN39868.1"/>
    <property type="molecule type" value="Genomic_DNA"/>
</dbReference>
<dbReference type="OrthoDB" id="7847955at2"/>
<protein>
    <recommendedName>
        <fullName evidence="4">sucrose-phosphate phosphatase</fullName>
        <ecNumber evidence="4">3.1.3.24</ecNumber>
    </recommendedName>
</protein>
<evidence type="ECO:0000256" key="4">
    <source>
        <dbReference type="ARBA" id="ARBA00013112"/>
    </source>
</evidence>
<evidence type="ECO:0000256" key="6">
    <source>
        <dbReference type="ARBA" id="ARBA00048036"/>
    </source>
</evidence>
<dbReference type="NCBIfam" id="TIGR01482">
    <property type="entry name" value="SPP-subfamily"/>
    <property type="match status" value="1"/>
</dbReference>
<comment type="caution">
    <text evidence="8">The sequence shown here is derived from an EMBL/GenBank/DDBJ whole genome shotgun (WGS) entry which is preliminary data.</text>
</comment>
<dbReference type="STRING" id="582515.KR51_00036500"/>
<dbReference type="SFLD" id="SFLDG01140">
    <property type="entry name" value="C2.B:_Phosphomannomutase_and_P"/>
    <property type="match status" value="1"/>
</dbReference>
<dbReference type="InParanoid" id="U5D5A7"/>
<dbReference type="PANTHER" id="PTHR46521:SF4">
    <property type="entry name" value="SUCROSE-PHOSPHATASE 2-RELATED"/>
    <property type="match status" value="1"/>
</dbReference>
<dbReference type="NCBIfam" id="TIGR01484">
    <property type="entry name" value="HAD-SF-IIB"/>
    <property type="match status" value="1"/>
</dbReference>
<dbReference type="GO" id="GO:0005986">
    <property type="term" value="P:sucrose biosynthetic process"/>
    <property type="evidence" value="ECO:0007669"/>
    <property type="project" value="UniProtKB-UniPathway"/>
</dbReference>
<dbReference type="RefSeq" id="WP_022609290.1">
    <property type="nucleotide sequence ID" value="NZ_ASSJ01000085.1"/>
</dbReference>
<dbReference type="SUPFAM" id="SSF56784">
    <property type="entry name" value="HAD-like"/>
    <property type="match status" value="1"/>
</dbReference>
<reference evidence="8 9" key="1">
    <citation type="submission" date="2013-05" db="EMBL/GenBank/DDBJ databases">
        <title>Draft genome sequence of Rubidibacter lacunae KORDI 51-2.</title>
        <authorList>
            <person name="Choi D.H."/>
            <person name="Noh J.H."/>
            <person name="Kwon K.-K."/>
            <person name="Lee J.-H."/>
            <person name="Ryu J.-Y."/>
        </authorList>
    </citation>
    <scope>NUCLEOTIDE SEQUENCE [LARGE SCALE GENOMIC DNA]</scope>
    <source>
        <strain evidence="8 9">KORDI 51-2</strain>
    </source>
</reference>
<dbReference type="Gene3D" id="3.40.50.1000">
    <property type="entry name" value="HAD superfamily/HAD-like"/>
    <property type="match status" value="1"/>
</dbReference>
<evidence type="ECO:0000256" key="3">
    <source>
        <dbReference type="ARBA" id="ARBA00007211"/>
    </source>
</evidence>
<dbReference type="PATRIC" id="fig|582515.4.peg.4110"/>
<comment type="similarity">
    <text evidence="3">Belongs to the sucrose phosphatase family.</text>
</comment>
<comment type="pathway">
    <text evidence="2">Glycan biosynthesis; sucrose biosynthesis; sucrose from D-fructose 6-phosphate and UDP-alpha-D-glucose: step 2/2.</text>
</comment>
<dbReference type="SFLD" id="SFLDG01141">
    <property type="entry name" value="C2.B.1:_Sucrose_Phosphatase_Li"/>
    <property type="match status" value="1"/>
</dbReference>
<evidence type="ECO:0000313" key="9">
    <source>
        <dbReference type="Proteomes" id="UP000016960"/>
    </source>
</evidence>
<dbReference type="GO" id="GO:0050307">
    <property type="term" value="F:sucrose-phosphate phosphatase activity"/>
    <property type="evidence" value="ECO:0007669"/>
    <property type="project" value="UniProtKB-EC"/>
</dbReference>
<proteinExistence type="inferred from homology"/>
<evidence type="ECO:0000256" key="1">
    <source>
        <dbReference type="ARBA" id="ARBA00001946"/>
    </source>
</evidence>
<dbReference type="EC" id="3.1.3.24" evidence="4"/>
<sequence>MRTLLLVTDLDNTLVGDAKALTALNTYLQALQSRGQLRLVYATGRSPHLYRELLSEQDLLVPDALVTSVGTEIYYPALDPVGAAPDPTWAQRLSVGWKRQAVVAICANLPELMLQPSTEQGDFKVSYFLAEHAWSAVRARLVEEFTAADLSVQTIYSGGQDLDLVPRAGDKGQAVQFLQHQWQFDDNSTIVCGDSGNDIALFATGSPFGIIVGNAKPELLDWSAAQRKTARLHCTRASYAAGILEGLEHFGWLEAAGDS</sequence>
<dbReference type="PANTHER" id="PTHR46521">
    <property type="entry name" value="SUCROSE-PHOSPHATASE 2-RELATED"/>
    <property type="match status" value="1"/>
</dbReference>
<dbReference type="AlphaFoldDB" id="U5D5A7"/>
<dbReference type="SFLD" id="SFLDS00003">
    <property type="entry name" value="Haloacid_Dehalogenase"/>
    <property type="match status" value="1"/>
</dbReference>